<protein>
    <submittedName>
        <fullName evidence="3">Homoserine acetyltransferase</fullName>
    </submittedName>
</protein>
<feature type="active site" evidence="1">
    <location>
        <position position="304"/>
    </location>
</feature>
<evidence type="ECO:0000259" key="2">
    <source>
        <dbReference type="Pfam" id="PF00561"/>
    </source>
</evidence>
<name>A0A2P7N1P4_9CYAN</name>
<evidence type="ECO:0000313" key="3">
    <source>
        <dbReference type="EMBL" id="PSJ07405.1"/>
    </source>
</evidence>
<dbReference type="PANTHER" id="PTHR32268:SF15">
    <property type="entry name" value="HOMOSERINE ACETYLTRANSFERASE FAMILY PROTEIN (AFU_ORTHOLOGUE AFUA_1G15350)"/>
    <property type="match status" value="1"/>
</dbReference>
<dbReference type="InterPro" id="IPR029058">
    <property type="entry name" value="AB_hydrolase_fold"/>
</dbReference>
<reference evidence="3 4" key="1">
    <citation type="journal article" date="2018" name="Environ. Microbiol.">
        <title>Ecological and genomic features of two widespread freshwater picocyanobacteria.</title>
        <authorList>
            <person name="Cabello-Yeves P.J."/>
            <person name="Picazo A."/>
            <person name="Camacho A."/>
            <person name="Callieri C."/>
            <person name="Rosselli R."/>
            <person name="Roda-Garcia J.J."/>
            <person name="Coutinho F.H."/>
            <person name="Rodriguez-Valera F."/>
        </authorList>
    </citation>
    <scope>NUCLEOTIDE SEQUENCE [LARGE SCALE GENOMIC DNA]</scope>
    <source>
        <strain evidence="3 4">Tous</strain>
    </source>
</reference>
<dbReference type="EMBL" id="PXXO01000001">
    <property type="protein sequence ID" value="PSJ07405.1"/>
    <property type="molecule type" value="Genomic_DNA"/>
</dbReference>
<dbReference type="InterPro" id="IPR000073">
    <property type="entry name" value="AB_hydrolase_1"/>
</dbReference>
<dbReference type="Proteomes" id="UP000243002">
    <property type="component" value="Unassembled WGS sequence"/>
</dbReference>
<keyword evidence="3" id="KW-0808">Transferase</keyword>
<comment type="caution">
    <text evidence="3">The sequence shown here is derived from an EMBL/GenBank/DDBJ whole genome shotgun (WGS) entry which is preliminary data.</text>
</comment>
<feature type="domain" description="AB hydrolase-1" evidence="2">
    <location>
        <begin position="65"/>
        <end position="297"/>
    </location>
</feature>
<dbReference type="OrthoDB" id="9800754at2"/>
<gene>
    <name evidence="3" type="ORF">C7K55_01360</name>
</gene>
<dbReference type="RefSeq" id="WP_106501590.1">
    <property type="nucleotide sequence ID" value="NZ_PXXO01000001.1"/>
</dbReference>
<keyword evidence="4" id="KW-1185">Reference proteome</keyword>
<dbReference type="InterPro" id="IPR008220">
    <property type="entry name" value="HAT_MetX-like"/>
</dbReference>
<dbReference type="Gene3D" id="3.40.50.1820">
    <property type="entry name" value="alpha/beta hydrolase"/>
    <property type="match status" value="1"/>
</dbReference>
<dbReference type="GO" id="GO:0016747">
    <property type="term" value="F:acyltransferase activity, transferring groups other than amino-acyl groups"/>
    <property type="evidence" value="ECO:0007669"/>
    <property type="project" value="InterPro"/>
</dbReference>
<feature type="active site" evidence="1">
    <location>
        <position position="275"/>
    </location>
</feature>
<dbReference type="SUPFAM" id="SSF53474">
    <property type="entry name" value="alpha/beta-Hydrolases"/>
    <property type="match status" value="1"/>
</dbReference>
<accession>A0A2P7N1P4</accession>
<sequence>MSATAVARRAQHALGDLPLACGRTLPGAQLSYLTIGELNAQRSNLILVPTSYGARPEDLAWLAGPVLDPERWCIVIAGMFGNGASSSPSHGAMGLAEQGWVVSHRDNVAAQRRLLAEVFGVERLPLIYGWSMGAQQAYQWAVDHPEAVERICCVCGTARTSPHNRLFCLSLRQALTADRHWNGGGFNAPPEQGLRTYALIYSSWAASQPFFRSLAEPVEDHVEQQWLPHYQRHDPRDLIAMLDTWLAHDVASGGDLAASLGRIQARTAVVAGSHDLYFPVDDLAADSAAIPGAELHVLRSELGHRAGNPHSSRAEQQSLRHIVDTLLQQPSHV</sequence>
<evidence type="ECO:0000313" key="4">
    <source>
        <dbReference type="Proteomes" id="UP000243002"/>
    </source>
</evidence>
<dbReference type="AlphaFoldDB" id="A0A2P7N1P4"/>
<evidence type="ECO:0000256" key="1">
    <source>
        <dbReference type="PIRSR" id="PIRSR000443-1"/>
    </source>
</evidence>
<dbReference type="PANTHER" id="PTHR32268">
    <property type="entry name" value="HOMOSERINE O-ACETYLTRANSFERASE"/>
    <property type="match status" value="1"/>
</dbReference>
<organism evidence="3 4">
    <name type="scientific">Cyanobium usitatum str. Tous</name>
    <dbReference type="NCBI Taxonomy" id="2116684"/>
    <lineage>
        <taxon>Bacteria</taxon>
        <taxon>Bacillati</taxon>
        <taxon>Cyanobacteriota</taxon>
        <taxon>Cyanophyceae</taxon>
        <taxon>Synechococcales</taxon>
        <taxon>Prochlorococcaceae</taxon>
        <taxon>Cyanobium</taxon>
    </lineage>
</organism>
<dbReference type="PIRSF" id="PIRSF000443">
    <property type="entry name" value="Homoser_Ac_trans"/>
    <property type="match status" value="1"/>
</dbReference>
<dbReference type="Pfam" id="PF00561">
    <property type="entry name" value="Abhydrolase_1"/>
    <property type="match status" value="1"/>
</dbReference>
<dbReference type="NCBIfam" id="NF005757">
    <property type="entry name" value="PRK07581.1"/>
    <property type="match status" value="1"/>
</dbReference>
<feature type="active site" description="Nucleophile" evidence="1">
    <location>
        <position position="131"/>
    </location>
</feature>
<proteinExistence type="predicted"/>